<organism evidence="1 2">
    <name type="scientific">Serratia phage JS26</name>
    <dbReference type="NCBI Taxonomy" id="2315217"/>
    <lineage>
        <taxon>Viruses</taxon>
        <taxon>Duplodnaviria</taxon>
        <taxon>Heunggongvirae</taxon>
        <taxon>Uroviricota</taxon>
        <taxon>Caudoviricetes</taxon>
        <taxon>Casjensviridae</taxon>
        <taxon>Dunedinvirus</taxon>
        <taxon>Dunedinvirus JS26</taxon>
    </lineage>
</organism>
<keyword evidence="2" id="KW-1185">Reference proteome</keyword>
<reference evidence="1 2" key="1">
    <citation type="submission" date="2019-09" db="EMBL/GenBank/DDBJ databases">
        <title>Transcriptional response of Serratia to Siphovirus infection.</title>
        <authorList>
            <person name="Malone L.M."/>
            <person name="Fineran P.C."/>
        </authorList>
    </citation>
    <scope>NUCLEOTIDE SEQUENCE [LARGE SCALE GENOMIC DNA]</scope>
</reference>
<name>A0A5Q2F2S4_9CAUD</name>
<sequence>MSDNKTLDYLIGHYELLAAQNGAEAEQGWTLRELKRLKDSLQENAVLRDQMDRLEAKHIARFEEMTTILVGYVMDKTGRKVLVVDNDEIQKRFVATRIKRSVAKGGNIRYRLEDIPE</sequence>
<proteinExistence type="predicted"/>
<protein>
    <submittedName>
        <fullName evidence="1">Uncharacterized protein</fullName>
    </submittedName>
</protein>
<accession>A0A5Q2F2S4</accession>
<dbReference type="RefSeq" id="YP_010000046.1">
    <property type="nucleotide sequence ID" value="NC_053012.1"/>
</dbReference>
<dbReference type="KEGG" id="vg:62682686"/>
<dbReference type="EMBL" id="MN505213">
    <property type="protein sequence ID" value="QGF20913.1"/>
    <property type="molecule type" value="Genomic_DNA"/>
</dbReference>
<dbReference type="Proteomes" id="UP000345177">
    <property type="component" value="Segment"/>
</dbReference>
<dbReference type="GeneID" id="62682686"/>
<evidence type="ECO:0000313" key="2">
    <source>
        <dbReference type="Proteomes" id="UP000345177"/>
    </source>
</evidence>
<evidence type="ECO:0000313" key="1">
    <source>
        <dbReference type="EMBL" id="QGF20913.1"/>
    </source>
</evidence>